<dbReference type="EMBL" id="KN575639">
    <property type="protein sequence ID" value="KHJ83035.1"/>
    <property type="molecule type" value="Genomic_DNA"/>
</dbReference>
<name>A0A0B1SIJ2_OESDE</name>
<protein>
    <submittedName>
        <fullName evidence="2">Uncharacterized protein</fullName>
    </submittedName>
</protein>
<evidence type="ECO:0000256" key="1">
    <source>
        <dbReference type="SAM" id="MobiDB-lite"/>
    </source>
</evidence>
<feature type="compositionally biased region" description="Polar residues" evidence="1">
    <location>
        <begin position="66"/>
        <end position="76"/>
    </location>
</feature>
<feature type="compositionally biased region" description="Polar residues" evidence="1">
    <location>
        <begin position="46"/>
        <end position="59"/>
    </location>
</feature>
<sequence length="101" mass="11191">MKCMKVSHGRPQDTRSLRSLNLVGEGGVDDVTRSLSNCRIPRSKSGETQAISESSQNEITLRVPTLMTTSNTSSFPKSALRDKSKSSKSKRWRLSFSKDVT</sequence>
<feature type="region of interest" description="Disordered" evidence="1">
    <location>
        <begin position="38"/>
        <end position="101"/>
    </location>
</feature>
<dbReference type="AlphaFoldDB" id="A0A0B1SIJ2"/>
<proteinExistence type="predicted"/>
<evidence type="ECO:0000313" key="3">
    <source>
        <dbReference type="Proteomes" id="UP000053660"/>
    </source>
</evidence>
<keyword evidence="3" id="KW-1185">Reference proteome</keyword>
<organism evidence="2 3">
    <name type="scientific">Oesophagostomum dentatum</name>
    <name type="common">Nodular worm</name>
    <dbReference type="NCBI Taxonomy" id="61180"/>
    <lineage>
        <taxon>Eukaryota</taxon>
        <taxon>Metazoa</taxon>
        <taxon>Ecdysozoa</taxon>
        <taxon>Nematoda</taxon>
        <taxon>Chromadorea</taxon>
        <taxon>Rhabditida</taxon>
        <taxon>Rhabditina</taxon>
        <taxon>Rhabditomorpha</taxon>
        <taxon>Strongyloidea</taxon>
        <taxon>Strongylidae</taxon>
        <taxon>Oesophagostomum</taxon>
    </lineage>
</organism>
<accession>A0A0B1SIJ2</accession>
<gene>
    <name evidence="2" type="ORF">OESDEN_17269</name>
</gene>
<evidence type="ECO:0000313" key="2">
    <source>
        <dbReference type="EMBL" id="KHJ83035.1"/>
    </source>
</evidence>
<dbReference type="Proteomes" id="UP000053660">
    <property type="component" value="Unassembled WGS sequence"/>
</dbReference>
<reference evidence="2 3" key="1">
    <citation type="submission" date="2014-03" db="EMBL/GenBank/DDBJ databases">
        <title>Draft genome of the hookworm Oesophagostomum dentatum.</title>
        <authorList>
            <person name="Mitreva M."/>
        </authorList>
    </citation>
    <scope>NUCLEOTIDE SEQUENCE [LARGE SCALE GENOMIC DNA]</scope>
    <source>
        <strain evidence="2 3">OD-Hann</strain>
    </source>
</reference>